<evidence type="ECO:0000313" key="4">
    <source>
        <dbReference type="EMBL" id="GMK46618.1"/>
    </source>
</evidence>
<evidence type="ECO:0000259" key="3">
    <source>
        <dbReference type="Pfam" id="PF02057"/>
    </source>
</evidence>
<dbReference type="Gene3D" id="3.20.20.80">
    <property type="entry name" value="Glycosidases"/>
    <property type="match status" value="1"/>
</dbReference>
<dbReference type="Pfam" id="PF02057">
    <property type="entry name" value="Glyco_hydro_59"/>
    <property type="match status" value="1"/>
</dbReference>
<protein>
    <recommendedName>
        <fullName evidence="3">Glycosyl hydrolase family 59 catalytic domain-containing protein</fullName>
    </recommendedName>
</protein>
<feature type="region of interest" description="Disordered" evidence="1">
    <location>
        <begin position="103"/>
        <end position="125"/>
    </location>
</feature>
<evidence type="ECO:0000256" key="1">
    <source>
        <dbReference type="SAM" id="MobiDB-lite"/>
    </source>
</evidence>
<proteinExistence type="predicted"/>
<dbReference type="RefSeq" id="WP_317980845.1">
    <property type="nucleotide sequence ID" value="NZ_BTCL01000013.1"/>
</dbReference>
<keyword evidence="2" id="KW-0732">Signal</keyword>
<dbReference type="InterPro" id="IPR017853">
    <property type="entry name" value="GH"/>
</dbReference>
<gene>
    <name evidence="4" type="ORF">PghCCS26_37470</name>
</gene>
<keyword evidence="5" id="KW-1185">Reference proteome</keyword>
<comment type="caution">
    <text evidence="4">The sequence shown here is derived from an EMBL/GenBank/DDBJ whole genome shotgun (WGS) entry which is preliminary data.</text>
</comment>
<dbReference type="InterPro" id="IPR001286">
    <property type="entry name" value="Glyco_hydro_59"/>
</dbReference>
<name>A0ABQ6NNF6_9BACL</name>
<evidence type="ECO:0000256" key="2">
    <source>
        <dbReference type="SAM" id="SignalP"/>
    </source>
</evidence>
<dbReference type="Proteomes" id="UP001285921">
    <property type="component" value="Unassembled WGS sequence"/>
</dbReference>
<feature type="chain" id="PRO_5045672779" description="Glycosyl hydrolase family 59 catalytic domain-containing protein" evidence="2">
    <location>
        <begin position="32"/>
        <end position="174"/>
    </location>
</feature>
<organism evidence="4 5">
    <name type="scientific">Paenibacillus glycanilyticus</name>
    <dbReference type="NCBI Taxonomy" id="126569"/>
    <lineage>
        <taxon>Bacteria</taxon>
        <taxon>Bacillati</taxon>
        <taxon>Bacillota</taxon>
        <taxon>Bacilli</taxon>
        <taxon>Bacillales</taxon>
        <taxon>Paenibacillaceae</taxon>
        <taxon>Paenibacillus</taxon>
    </lineage>
</organism>
<dbReference type="InterPro" id="IPR049161">
    <property type="entry name" value="GH59_cat"/>
</dbReference>
<evidence type="ECO:0000313" key="5">
    <source>
        <dbReference type="Proteomes" id="UP001285921"/>
    </source>
</evidence>
<feature type="compositionally biased region" description="Basic and acidic residues" evidence="1">
    <location>
        <begin position="116"/>
        <end position="125"/>
    </location>
</feature>
<feature type="compositionally biased region" description="Polar residues" evidence="1">
    <location>
        <begin position="105"/>
        <end position="114"/>
    </location>
</feature>
<reference evidence="4 5" key="1">
    <citation type="submission" date="2023-05" db="EMBL/GenBank/DDBJ databases">
        <title>Draft genome of Paenibacillus sp. CCS26.</title>
        <authorList>
            <person name="Akita H."/>
            <person name="Shinto Y."/>
            <person name="Kimura Z."/>
        </authorList>
    </citation>
    <scope>NUCLEOTIDE SEQUENCE [LARGE SCALE GENOMIC DNA]</scope>
    <source>
        <strain evidence="4 5">CCS26</strain>
    </source>
</reference>
<dbReference type="EMBL" id="BTCL01000013">
    <property type="protein sequence ID" value="GMK46618.1"/>
    <property type="molecule type" value="Genomic_DNA"/>
</dbReference>
<dbReference type="PANTHER" id="PTHR15172">
    <property type="entry name" value="GALACTOCEREBROSIDASE"/>
    <property type="match status" value="1"/>
</dbReference>
<feature type="domain" description="Glycosyl hydrolase family 59 catalytic" evidence="3">
    <location>
        <begin position="54"/>
        <end position="164"/>
    </location>
</feature>
<dbReference type="SUPFAM" id="SSF51445">
    <property type="entry name" value="(Trans)glycosidases"/>
    <property type="match status" value="1"/>
</dbReference>
<feature type="signal peptide" evidence="2">
    <location>
        <begin position="1"/>
        <end position="31"/>
    </location>
</feature>
<sequence>MKISNPLQKSLSFVLALVLAIPLISPTPAAAAESAPTVVTIDGDAADTNPANTFKGYGLVSANNTSRLLLDYKEEHPEQYWEMMNLLFNPSTGAGINDIKIEMGNDSNTSSGTEPATKRSTDEEANVRRGAGYIFAADAKTINPDIKVSILRWTQPGWVQPWSDGNTPLPSPLL</sequence>
<dbReference type="PANTHER" id="PTHR15172:SF1">
    <property type="entry name" value="GALACTOCEREBROSIDASE"/>
    <property type="match status" value="1"/>
</dbReference>
<accession>A0ABQ6NNF6</accession>